<dbReference type="Proteomes" id="UP000195755">
    <property type="component" value="Chromosome"/>
</dbReference>
<name>A0A1Z2L355_9ACTN</name>
<evidence type="ECO:0000313" key="3">
    <source>
        <dbReference type="Proteomes" id="UP000195755"/>
    </source>
</evidence>
<evidence type="ECO:0000313" key="2">
    <source>
        <dbReference type="EMBL" id="ARZ68742.1"/>
    </source>
</evidence>
<reference evidence="2 3" key="1">
    <citation type="submission" date="2017-06" db="EMBL/GenBank/DDBJ databases">
        <title>Streptomyces albireticuli Genome sequencing and assembly.</title>
        <authorList>
            <person name="Wang Y."/>
            <person name="Du B."/>
            <person name="Ding Y."/>
            <person name="Liu H."/>
            <person name="Hou Q."/>
            <person name="Liu K."/>
            <person name="Yao L."/>
            <person name="Wang C."/>
        </authorList>
    </citation>
    <scope>NUCLEOTIDE SEQUENCE [LARGE SCALE GENOMIC DNA]</scope>
    <source>
        <strain evidence="2 3">MDJK11</strain>
    </source>
</reference>
<proteinExistence type="predicted"/>
<accession>A0A1Z2L355</accession>
<dbReference type="OrthoDB" id="3315119at2"/>
<evidence type="ECO:0008006" key="4">
    <source>
        <dbReference type="Google" id="ProtNLM"/>
    </source>
</evidence>
<dbReference type="AlphaFoldDB" id="A0A1Z2L355"/>
<evidence type="ECO:0000256" key="1">
    <source>
        <dbReference type="SAM" id="MobiDB-lite"/>
    </source>
</evidence>
<protein>
    <recommendedName>
        <fullName evidence="4">FtsK domain-containing protein</fullName>
    </recommendedName>
</protein>
<gene>
    <name evidence="2" type="ORF">SMD11_3098</name>
</gene>
<feature type="region of interest" description="Disordered" evidence="1">
    <location>
        <begin position="441"/>
        <end position="473"/>
    </location>
</feature>
<dbReference type="RefSeq" id="WP_087926983.1">
    <property type="nucleotide sequence ID" value="NZ_CP021744.1"/>
</dbReference>
<dbReference type="EMBL" id="CP021744">
    <property type="protein sequence ID" value="ARZ68742.1"/>
    <property type="molecule type" value="Genomic_DNA"/>
</dbReference>
<sequence length="726" mass="75910">MAKTTVPLDWGWNLTPAAAATMAAGGAYTLATVGGAAGLPPGYAVLAGAAGATAQGIVDTVRRRPFGHAVTRCAGWLAATGWSAATLTDHTALTWQTTGWWGAGTTAAVVLARGLATAEDTARSERTERRLQRWANGQAAQWTERLTRLFRLEGHVVEGVKAWPAEVGYTVLVRMPSTTPDLPPDADRKLAVDLRLPRGGGVQVLDGLTYGQLQIRVTAQDVLAATLPYPEDTSVTSINDPLELGLFPDGTTAGPTLLNACAVMVGQVESGKSNTINATNASVLRTDDAVLFHIDVTGAGISLPWLRCWAVDGTADVPLVDWTADTVEEAHIMVDFAIAAIAARKSGYQDLMESVDDDKIPVSPDLPAILIIGDEVAELPPKLMEKIDSIVNTGRAARVRYLGCGLRATQDVITAAQKKQSRVRIGMRVSGPEELHFLFPSGGARLDPKQTPHKGSGFISYPDADDVDRDPEPFKSYRITPKQINALGPQLAARRPTLDALTLGTGPGRYYASRWARILPRLYKDKKLSTATHPYTAMPPLHPPLNDFGIPDTTGPAAKQQPGANQGGAAGAGTAPAGRVAGDTLAGMLDAARRQATQHTAAHDAAAGAGAVAGVGAEGEGSNVIRARFGGPGQSSGPTDQSAAVPPLLLDAHRALSDAPGGRLHTADLADALGTTAQALGNELGSILRAVGVTRPGAGTVRIPGSEPKSGYLVETLTEAIEKYRE</sequence>
<dbReference type="KEGG" id="salj:SMD11_3098"/>
<dbReference type="Gene3D" id="3.40.50.300">
    <property type="entry name" value="P-loop containing nucleotide triphosphate hydrolases"/>
    <property type="match status" value="1"/>
</dbReference>
<dbReference type="InterPro" id="IPR027417">
    <property type="entry name" value="P-loop_NTPase"/>
</dbReference>
<feature type="compositionally biased region" description="Low complexity" evidence="1">
    <location>
        <begin position="555"/>
        <end position="564"/>
    </location>
</feature>
<organism evidence="2 3">
    <name type="scientific">Streptomyces albireticuli</name>
    <dbReference type="NCBI Taxonomy" id="1940"/>
    <lineage>
        <taxon>Bacteria</taxon>
        <taxon>Bacillati</taxon>
        <taxon>Actinomycetota</taxon>
        <taxon>Actinomycetes</taxon>
        <taxon>Kitasatosporales</taxon>
        <taxon>Streptomycetaceae</taxon>
        <taxon>Streptomyces</taxon>
    </lineage>
</organism>
<feature type="region of interest" description="Disordered" evidence="1">
    <location>
        <begin position="550"/>
        <end position="576"/>
    </location>
</feature>